<dbReference type="Proteomes" id="UP001595823">
    <property type="component" value="Unassembled WGS sequence"/>
</dbReference>
<evidence type="ECO:0000256" key="1">
    <source>
        <dbReference type="SAM" id="Phobius"/>
    </source>
</evidence>
<accession>A0ABV8TTJ7</accession>
<evidence type="ECO:0000313" key="2">
    <source>
        <dbReference type="EMBL" id="MFC4334002.1"/>
    </source>
</evidence>
<dbReference type="EMBL" id="JBHSDK010000002">
    <property type="protein sequence ID" value="MFC4334002.1"/>
    <property type="molecule type" value="Genomic_DNA"/>
</dbReference>
<feature type="transmembrane region" description="Helical" evidence="1">
    <location>
        <begin position="119"/>
        <end position="140"/>
    </location>
</feature>
<reference evidence="3" key="1">
    <citation type="journal article" date="2019" name="Int. J. Syst. Evol. Microbiol.">
        <title>The Global Catalogue of Microorganisms (GCM) 10K type strain sequencing project: providing services to taxonomists for standard genome sequencing and annotation.</title>
        <authorList>
            <consortium name="The Broad Institute Genomics Platform"/>
            <consortium name="The Broad Institute Genome Sequencing Center for Infectious Disease"/>
            <person name="Wu L."/>
            <person name="Ma J."/>
        </authorList>
    </citation>
    <scope>NUCLEOTIDE SEQUENCE [LARGE SCALE GENOMIC DNA]</scope>
    <source>
        <strain evidence="3">IBRC-M 10908</strain>
    </source>
</reference>
<sequence>MGRPPETGPRPLGSWSRFGRSVFGIDHLGSRYEVEVDFFNTDKDVWLYVDGVLRASRDSRLRWELPDGSELRFRTQMLGVREARLRLPDGRVLPMAPAEKSIEYHRAALARRRPALSRALAAAAWLVLLAAAVIEVPQLFAIAAQTDIGSQYLPDWSPPWSLPGWADASLVVGGVLAGMERASRLKRDSLL</sequence>
<comment type="caution">
    <text evidence="2">The sequence shown here is derived from an EMBL/GenBank/DDBJ whole genome shotgun (WGS) entry which is preliminary data.</text>
</comment>
<feature type="transmembrane region" description="Helical" evidence="1">
    <location>
        <begin position="160"/>
        <end position="179"/>
    </location>
</feature>
<protein>
    <recommendedName>
        <fullName evidence="4">DUF2207 domain-containing protein</fullName>
    </recommendedName>
</protein>
<gene>
    <name evidence="2" type="ORF">ACFPET_02175</name>
</gene>
<organism evidence="2 3">
    <name type="scientific">Salininema proteolyticum</name>
    <dbReference type="NCBI Taxonomy" id="1607685"/>
    <lineage>
        <taxon>Bacteria</taxon>
        <taxon>Bacillati</taxon>
        <taxon>Actinomycetota</taxon>
        <taxon>Actinomycetes</taxon>
        <taxon>Glycomycetales</taxon>
        <taxon>Glycomycetaceae</taxon>
        <taxon>Salininema</taxon>
    </lineage>
</organism>
<dbReference type="RefSeq" id="WP_380617739.1">
    <property type="nucleotide sequence ID" value="NZ_JBHSDK010000002.1"/>
</dbReference>
<evidence type="ECO:0008006" key="4">
    <source>
        <dbReference type="Google" id="ProtNLM"/>
    </source>
</evidence>
<name>A0ABV8TTJ7_9ACTN</name>
<keyword evidence="3" id="KW-1185">Reference proteome</keyword>
<evidence type="ECO:0000313" key="3">
    <source>
        <dbReference type="Proteomes" id="UP001595823"/>
    </source>
</evidence>
<keyword evidence="1" id="KW-0472">Membrane</keyword>
<keyword evidence="1" id="KW-0812">Transmembrane</keyword>
<keyword evidence="1" id="KW-1133">Transmembrane helix</keyword>
<proteinExistence type="predicted"/>